<feature type="compositionally biased region" description="Basic residues" evidence="1">
    <location>
        <begin position="53"/>
        <end position="64"/>
    </location>
</feature>
<evidence type="ECO:0000313" key="3">
    <source>
        <dbReference type="Proteomes" id="UP000386575"/>
    </source>
</evidence>
<dbReference type="AlphaFoldDB" id="A0A6A1TNW4"/>
<evidence type="ECO:0000256" key="1">
    <source>
        <dbReference type="SAM" id="MobiDB-lite"/>
    </source>
</evidence>
<comment type="caution">
    <text evidence="2">The sequence shown here is derived from an EMBL/GenBank/DDBJ whole genome shotgun (WGS) entry which is preliminary data.</text>
</comment>
<evidence type="ECO:0000313" key="2">
    <source>
        <dbReference type="EMBL" id="KAB1086382.1"/>
    </source>
</evidence>
<gene>
    <name evidence="2" type="ORF">F4V91_08025</name>
</gene>
<organism evidence="2 3">
    <name type="scientific">Neorhizobium galegae</name>
    <name type="common">Rhizobium galegae</name>
    <dbReference type="NCBI Taxonomy" id="399"/>
    <lineage>
        <taxon>Bacteria</taxon>
        <taxon>Pseudomonadati</taxon>
        <taxon>Pseudomonadota</taxon>
        <taxon>Alphaproteobacteria</taxon>
        <taxon>Hyphomicrobiales</taxon>
        <taxon>Rhizobiaceae</taxon>
        <taxon>Rhizobium/Agrobacterium group</taxon>
        <taxon>Neorhizobium</taxon>
    </lineage>
</organism>
<dbReference type="EMBL" id="VZUL01000002">
    <property type="protein sequence ID" value="KAB1086382.1"/>
    <property type="molecule type" value="Genomic_DNA"/>
</dbReference>
<feature type="region of interest" description="Disordered" evidence="1">
    <location>
        <begin position="48"/>
        <end position="77"/>
    </location>
</feature>
<protein>
    <submittedName>
        <fullName evidence="2">Uncharacterized protein</fullName>
    </submittedName>
</protein>
<accession>A0A6A1TNW4</accession>
<sequence length="77" mass="7980">MIRFSPAETRASEPAKPPALPIQPADVIAPAAPAEVAPPLELMSTAEPIAKAKSAKPRAAKRKAPAAEDAPQFELDA</sequence>
<feature type="region of interest" description="Disordered" evidence="1">
    <location>
        <begin position="1"/>
        <end position="26"/>
    </location>
</feature>
<dbReference type="RefSeq" id="WP_151041817.1">
    <property type="nucleotide sequence ID" value="NZ_VZUL01000002.1"/>
</dbReference>
<dbReference type="Proteomes" id="UP000386575">
    <property type="component" value="Unassembled WGS sequence"/>
</dbReference>
<proteinExistence type="predicted"/>
<reference evidence="2 3" key="1">
    <citation type="submission" date="2019-09" db="EMBL/GenBank/DDBJ databases">
        <title>Genome sequencing of Ng87 strain.</title>
        <authorList>
            <person name="Karasev E.S."/>
            <person name="Andronov E."/>
        </authorList>
    </citation>
    <scope>NUCLEOTIDE SEQUENCE [LARGE SCALE GENOMIC DNA]</scope>
    <source>
        <strain evidence="2 3">Ng87</strain>
    </source>
</reference>
<name>A0A6A1TNW4_NEOGA</name>